<name>A0ABV0JDZ9_9CYAN</name>
<sequence>MVYTPDRVESIAPVFAEEERCSGRIQATAQLELESYLEEQVRSIAPARIDSLSLVDGYTYLSVMDEDRPITKQPIYLIIQLEDCQGNEQLVDLVTNNDRFAFITRIIRNHFDACWQISETWTPEDGCPF</sequence>
<comment type="caution">
    <text evidence="1">The sequence shown here is derived from an EMBL/GenBank/DDBJ whole genome shotgun (WGS) entry which is preliminary data.</text>
</comment>
<dbReference type="RefSeq" id="WP_190442633.1">
    <property type="nucleotide sequence ID" value="NZ_JAMPKM010000018.1"/>
</dbReference>
<dbReference type="EMBL" id="JAMPKM010000018">
    <property type="protein sequence ID" value="MEP0820007.1"/>
    <property type="molecule type" value="Genomic_DNA"/>
</dbReference>
<gene>
    <name evidence="1" type="ORF">NC998_23150</name>
</gene>
<organism evidence="1 2">
    <name type="scientific">Trichocoleus desertorum GB2-A4</name>
    <dbReference type="NCBI Taxonomy" id="2933944"/>
    <lineage>
        <taxon>Bacteria</taxon>
        <taxon>Bacillati</taxon>
        <taxon>Cyanobacteriota</taxon>
        <taxon>Cyanophyceae</taxon>
        <taxon>Leptolyngbyales</taxon>
        <taxon>Trichocoleusaceae</taxon>
        <taxon>Trichocoleus</taxon>
    </lineage>
</organism>
<reference evidence="1 2" key="1">
    <citation type="submission" date="2022-04" db="EMBL/GenBank/DDBJ databases">
        <title>Positive selection, recombination, and allopatry shape intraspecific diversity of widespread and dominant cyanobacteria.</title>
        <authorList>
            <person name="Wei J."/>
            <person name="Shu W."/>
            <person name="Hu C."/>
        </authorList>
    </citation>
    <scope>NUCLEOTIDE SEQUENCE [LARGE SCALE GENOMIC DNA]</scope>
    <source>
        <strain evidence="1 2">GB2-A4</strain>
    </source>
</reference>
<accession>A0ABV0JDZ9</accession>
<keyword evidence="2" id="KW-1185">Reference proteome</keyword>
<dbReference type="Proteomes" id="UP001464891">
    <property type="component" value="Unassembled WGS sequence"/>
</dbReference>
<evidence type="ECO:0000313" key="1">
    <source>
        <dbReference type="EMBL" id="MEP0820007.1"/>
    </source>
</evidence>
<evidence type="ECO:0000313" key="2">
    <source>
        <dbReference type="Proteomes" id="UP001464891"/>
    </source>
</evidence>
<protein>
    <submittedName>
        <fullName evidence="1">Uncharacterized protein</fullName>
    </submittedName>
</protein>
<proteinExistence type="predicted"/>